<organism evidence="4 5">
    <name type="scientific">Cinchona calisaya</name>
    <dbReference type="NCBI Taxonomy" id="153742"/>
    <lineage>
        <taxon>Eukaryota</taxon>
        <taxon>Viridiplantae</taxon>
        <taxon>Streptophyta</taxon>
        <taxon>Embryophyta</taxon>
        <taxon>Tracheophyta</taxon>
        <taxon>Spermatophyta</taxon>
        <taxon>Magnoliopsida</taxon>
        <taxon>eudicotyledons</taxon>
        <taxon>Gunneridae</taxon>
        <taxon>Pentapetalae</taxon>
        <taxon>asterids</taxon>
        <taxon>lamiids</taxon>
        <taxon>Gentianales</taxon>
        <taxon>Rubiaceae</taxon>
        <taxon>Cinchonoideae</taxon>
        <taxon>Cinchoneae</taxon>
        <taxon>Cinchona</taxon>
    </lineage>
</organism>
<dbReference type="Pfam" id="PF01535">
    <property type="entry name" value="PPR"/>
    <property type="match status" value="2"/>
</dbReference>
<keyword evidence="5" id="KW-1185">Reference proteome</keyword>
<reference evidence="4 5" key="1">
    <citation type="submission" date="2024-11" db="EMBL/GenBank/DDBJ databases">
        <title>A near-complete genome assembly of Cinchona calisaya.</title>
        <authorList>
            <person name="Lian D.C."/>
            <person name="Zhao X.W."/>
            <person name="Wei L."/>
        </authorList>
    </citation>
    <scope>NUCLEOTIDE SEQUENCE [LARGE SCALE GENOMIC DNA]</scope>
    <source>
        <tissue evidence="4">Nenye</tissue>
    </source>
</reference>
<accession>A0ABD3AB76</accession>
<feature type="repeat" description="PPR" evidence="3">
    <location>
        <begin position="317"/>
        <end position="351"/>
    </location>
</feature>
<dbReference type="AlphaFoldDB" id="A0ABD3AB76"/>
<dbReference type="PANTHER" id="PTHR47941">
    <property type="entry name" value="PENTATRICOPEPTIDE REPEAT-CONTAINING PROTEIN 3, MITOCHONDRIAL"/>
    <property type="match status" value="1"/>
</dbReference>
<feature type="repeat" description="PPR" evidence="3">
    <location>
        <begin position="247"/>
        <end position="281"/>
    </location>
</feature>
<evidence type="ECO:0000256" key="2">
    <source>
        <dbReference type="ARBA" id="ARBA00022737"/>
    </source>
</evidence>
<dbReference type="NCBIfam" id="TIGR00756">
    <property type="entry name" value="PPR"/>
    <property type="match status" value="8"/>
</dbReference>
<dbReference type="InterPro" id="IPR002885">
    <property type="entry name" value="PPR_rpt"/>
</dbReference>
<dbReference type="EMBL" id="JBJUIK010000004">
    <property type="protein sequence ID" value="KAL3529011.1"/>
    <property type="molecule type" value="Genomic_DNA"/>
</dbReference>
<feature type="repeat" description="PPR" evidence="3">
    <location>
        <begin position="422"/>
        <end position="457"/>
    </location>
</feature>
<sequence length="529" mass="61508">MAIKFLSFRAKTATNLLKSSLQKAHNFRPFSSFSENNPQSADLVGELSRILSDYRSPHHDIQSALHPFSSRISTNLVEQVLKRCKNLGFSAHRFFLWARDLPGFQNSKDSHQILVEILGSSKQFPLIWDFLVDMRDTQKIEISREIFWIVFRAYSRANLPADAIRAFNKMLDFGIIPSVNDLDQLIYLLCKRKHVRHAQEFFNKVKDDFDVNAKSYSILIRGWGEIGELSNARKVFDELLERGCSVDLLAYNSILESLCKGGNVDEAYKLFSELRSKGFEPDAFSYSIFIRAFCEANDLHSAFRVLDRMKRYNLVPNVYTYNCFIKKLCKNDKVEEACQLMDEMVERGVMPDVWSYNAVLAYHCDHNEVNRALRLISRMDDFGCQLDRHTYNMVLKMLIRVGRLDRVQKIWESMDERGFYPPVSTYAVMVHGLCKKKHKLEEACKYFEMMIDEGLPPYTETCDLLRNKLIGLGFAEQTEILAEKMGRSSSYLIQELSSIMRGKKVDEKMRYRGEYSDESDDWRRTDVSS</sequence>
<comment type="similarity">
    <text evidence="1">Belongs to the PPR family. P subfamily.</text>
</comment>
<evidence type="ECO:0000313" key="5">
    <source>
        <dbReference type="Proteomes" id="UP001630127"/>
    </source>
</evidence>
<gene>
    <name evidence="4" type="ORF">ACH5RR_008333</name>
</gene>
<feature type="repeat" description="PPR" evidence="3">
    <location>
        <begin position="143"/>
        <end position="177"/>
    </location>
</feature>
<feature type="repeat" description="PPR" evidence="3">
    <location>
        <begin position="282"/>
        <end position="316"/>
    </location>
</feature>
<dbReference type="Proteomes" id="UP001630127">
    <property type="component" value="Unassembled WGS sequence"/>
</dbReference>
<evidence type="ECO:0008006" key="6">
    <source>
        <dbReference type="Google" id="ProtNLM"/>
    </source>
</evidence>
<dbReference type="Gene3D" id="1.25.40.10">
    <property type="entry name" value="Tetratricopeptide repeat domain"/>
    <property type="match status" value="4"/>
</dbReference>
<feature type="repeat" description="PPR" evidence="3">
    <location>
        <begin position="352"/>
        <end position="386"/>
    </location>
</feature>
<keyword evidence="2" id="KW-0677">Repeat</keyword>
<evidence type="ECO:0000256" key="1">
    <source>
        <dbReference type="ARBA" id="ARBA00007626"/>
    </source>
</evidence>
<feature type="repeat" description="PPR" evidence="3">
    <location>
        <begin position="212"/>
        <end position="246"/>
    </location>
</feature>
<comment type="caution">
    <text evidence="4">The sequence shown here is derived from an EMBL/GenBank/DDBJ whole genome shotgun (WGS) entry which is preliminary data.</text>
</comment>
<feature type="repeat" description="PPR" evidence="3">
    <location>
        <begin position="387"/>
        <end position="421"/>
    </location>
</feature>
<proteinExistence type="inferred from homology"/>
<evidence type="ECO:0000256" key="3">
    <source>
        <dbReference type="PROSITE-ProRule" id="PRU00708"/>
    </source>
</evidence>
<dbReference type="Pfam" id="PF13041">
    <property type="entry name" value="PPR_2"/>
    <property type="match status" value="3"/>
</dbReference>
<dbReference type="PROSITE" id="PS51375">
    <property type="entry name" value="PPR"/>
    <property type="match status" value="8"/>
</dbReference>
<evidence type="ECO:0000313" key="4">
    <source>
        <dbReference type="EMBL" id="KAL3529011.1"/>
    </source>
</evidence>
<protein>
    <recommendedName>
        <fullName evidence="6">Pentatricopeptide repeat-containing protein</fullName>
    </recommendedName>
</protein>
<dbReference type="InterPro" id="IPR011990">
    <property type="entry name" value="TPR-like_helical_dom_sf"/>
</dbReference>
<name>A0ABD3AB76_9GENT</name>